<feature type="binding site" evidence="17">
    <location>
        <begin position="403"/>
        <end position="406"/>
    </location>
    <ligand>
        <name>ATP</name>
        <dbReference type="ChEBI" id="CHEBI:30616"/>
    </ligand>
</feature>
<evidence type="ECO:0000313" key="21">
    <source>
        <dbReference type="EMBL" id="CAE0572910.1"/>
    </source>
</evidence>
<dbReference type="InterPro" id="IPR002317">
    <property type="entry name" value="Ser-tRNA-ligase_type_1"/>
</dbReference>
<keyword evidence="18" id="KW-0175">Coiled coil</keyword>
<protein>
    <recommendedName>
        <fullName evidence="13">Serine--tRNA ligase</fullName>
        <ecNumber evidence="4">6.1.1.11</ecNumber>
    </recommendedName>
    <alternativeName>
        <fullName evidence="11">Seryl-tRNA synthetase</fullName>
    </alternativeName>
    <alternativeName>
        <fullName evidence="12">Seryl-tRNA(Ser/Sec) synthetase</fullName>
    </alternativeName>
</protein>
<dbReference type="Gene3D" id="1.10.287.40">
    <property type="entry name" value="Serine-tRNA synthetase, tRNA binding domain"/>
    <property type="match status" value="1"/>
</dbReference>
<dbReference type="Pfam" id="PF02403">
    <property type="entry name" value="Seryl_tRNA_N"/>
    <property type="match status" value="1"/>
</dbReference>
<keyword evidence="10" id="KW-0030">Aminoacyl-tRNA synthetase</keyword>
<accession>A0A7S3T3K2</accession>
<evidence type="ECO:0000256" key="17">
    <source>
        <dbReference type="PIRSR" id="PIRSR001529-2"/>
    </source>
</evidence>
<evidence type="ECO:0000256" key="12">
    <source>
        <dbReference type="ARBA" id="ARBA00033352"/>
    </source>
</evidence>
<dbReference type="InterPro" id="IPR010978">
    <property type="entry name" value="tRNA-bd_arm"/>
</dbReference>
<dbReference type="SUPFAM" id="SSF55681">
    <property type="entry name" value="Class II aaRS and biotin synthetases"/>
    <property type="match status" value="1"/>
</dbReference>
<dbReference type="EMBL" id="HBIQ01067841">
    <property type="protein sequence ID" value="CAE0572910.1"/>
    <property type="molecule type" value="Transcribed_RNA"/>
</dbReference>
<comment type="pathway">
    <text evidence="2">Aminoacyl-tRNA biosynthesis; selenocysteinyl-tRNA(Sec) biosynthesis; L-seryl-tRNA(Sec) from L-serine and tRNA(Sec): step 1/1.</text>
</comment>
<evidence type="ECO:0000256" key="6">
    <source>
        <dbReference type="ARBA" id="ARBA00022598"/>
    </source>
</evidence>
<dbReference type="PANTHER" id="PTHR43697:SF1">
    <property type="entry name" value="SERINE--TRNA LIGASE"/>
    <property type="match status" value="1"/>
</dbReference>
<name>A0A7S3T3K2_9SPIT</name>
<dbReference type="PROSITE" id="PS50862">
    <property type="entry name" value="AA_TRNA_LIGASE_II"/>
    <property type="match status" value="1"/>
</dbReference>
<dbReference type="InterPro" id="IPR045864">
    <property type="entry name" value="aa-tRNA-synth_II/BPL/LPL"/>
</dbReference>
<evidence type="ECO:0000256" key="10">
    <source>
        <dbReference type="ARBA" id="ARBA00023146"/>
    </source>
</evidence>
<dbReference type="SUPFAM" id="SSF46589">
    <property type="entry name" value="tRNA-binding arm"/>
    <property type="match status" value="1"/>
</dbReference>
<evidence type="ECO:0000256" key="8">
    <source>
        <dbReference type="ARBA" id="ARBA00022840"/>
    </source>
</evidence>
<evidence type="ECO:0000256" key="7">
    <source>
        <dbReference type="ARBA" id="ARBA00022741"/>
    </source>
</evidence>
<feature type="domain" description="Aminoacyl-transfer RNA synthetases class-II family profile" evidence="20">
    <location>
        <begin position="222"/>
        <end position="469"/>
    </location>
</feature>
<dbReference type="InterPro" id="IPR042103">
    <property type="entry name" value="SerRS_1_N_sf"/>
</dbReference>
<dbReference type="InterPro" id="IPR006195">
    <property type="entry name" value="aa-tRNA-synth_II"/>
</dbReference>
<dbReference type="InterPro" id="IPR002314">
    <property type="entry name" value="aa-tRNA-synt_IIb"/>
</dbReference>
<feature type="binding site" evidence="17">
    <location>
        <begin position="316"/>
        <end position="318"/>
    </location>
    <ligand>
        <name>ATP</name>
        <dbReference type="ChEBI" id="CHEBI:30616"/>
    </ligand>
</feature>
<evidence type="ECO:0000256" key="15">
    <source>
        <dbReference type="ARBA" id="ARBA00048823"/>
    </source>
</evidence>
<keyword evidence="8 17" id="KW-0067">ATP-binding</keyword>
<dbReference type="EC" id="6.1.1.11" evidence="4"/>
<evidence type="ECO:0000256" key="13">
    <source>
        <dbReference type="ARBA" id="ARBA00039158"/>
    </source>
</evidence>
<evidence type="ECO:0000256" key="9">
    <source>
        <dbReference type="ARBA" id="ARBA00022917"/>
    </source>
</evidence>
<dbReference type="PANTHER" id="PTHR43697">
    <property type="entry name" value="SERYL-TRNA SYNTHETASE"/>
    <property type="match status" value="1"/>
</dbReference>
<comment type="subcellular location">
    <subcellularLocation>
        <location evidence="1">Cytoplasm</location>
    </subcellularLocation>
</comment>
<feature type="chain" id="PRO_5031270919" description="Serine--tRNA ligase" evidence="19">
    <location>
        <begin position="22"/>
        <end position="485"/>
    </location>
</feature>
<comment type="similarity">
    <text evidence="3">Belongs to the class-II aminoacyl-tRNA synthetase family. Type-1 seryl-tRNA synthetase subfamily.</text>
</comment>
<feature type="binding site" evidence="16">
    <location>
        <position position="339"/>
    </location>
    <ligand>
        <name>L-serine</name>
        <dbReference type="ChEBI" id="CHEBI:33384"/>
    </ligand>
</feature>
<keyword evidence="9" id="KW-0648">Protein biosynthesis</keyword>
<evidence type="ECO:0000256" key="18">
    <source>
        <dbReference type="SAM" id="Coils"/>
    </source>
</evidence>
<evidence type="ECO:0000259" key="20">
    <source>
        <dbReference type="PROSITE" id="PS50862"/>
    </source>
</evidence>
<dbReference type="AlphaFoldDB" id="A0A7S3T3K2"/>
<evidence type="ECO:0000256" key="2">
    <source>
        <dbReference type="ARBA" id="ARBA00005045"/>
    </source>
</evidence>
<feature type="coiled-coil region" evidence="18">
    <location>
        <begin position="112"/>
        <end position="153"/>
    </location>
</feature>
<comment type="catalytic activity">
    <reaction evidence="15">
        <text>tRNA(Ser) + L-serine + ATP = L-seryl-tRNA(Ser) + AMP + diphosphate + H(+)</text>
        <dbReference type="Rhea" id="RHEA:12292"/>
        <dbReference type="Rhea" id="RHEA-COMP:9669"/>
        <dbReference type="Rhea" id="RHEA-COMP:9703"/>
        <dbReference type="ChEBI" id="CHEBI:15378"/>
        <dbReference type="ChEBI" id="CHEBI:30616"/>
        <dbReference type="ChEBI" id="CHEBI:33019"/>
        <dbReference type="ChEBI" id="CHEBI:33384"/>
        <dbReference type="ChEBI" id="CHEBI:78442"/>
        <dbReference type="ChEBI" id="CHEBI:78533"/>
        <dbReference type="ChEBI" id="CHEBI:456215"/>
        <dbReference type="EC" id="6.1.1.11"/>
    </reaction>
</comment>
<dbReference type="InterPro" id="IPR033729">
    <property type="entry name" value="SerRS_core"/>
</dbReference>
<dbReference type="InterPro" id="IPR015866">
    <property type="entry name" value="Ser-tRNA-synth_1_N"/>
</dbReference>
<comment type="catalytic activity">
    <reaction evidence="14">
        <text>tRNA(Sec) + L-serine + ATP = L-seryl-tRNA(Sec) + AMP + diphosphate + H(+)</text>
        <dbReference type="Rhea" id="RHEA:42580"/>
        <dbReference type="Rhea" id="RHEA-COMP:9742"/>
        <dbReference type="Rhea" id="RHEA-COMP:10128"/>
        <dbReference type="ChEBI" id="CHEBI:15378"/>
        <dbReference type="ChEBI" id="CHEBI:30616"/>
        <dbReference type="ChEBI" id="CHEBI:33019"/>
        <dbReference type="ChEBI" id="CHEBI:33384"/>
        <dbReference type="ChEBI" id="CHEBI:78442"/>
        <dbReference type="ChEBI" id="CHEBI:78533"/>
        <dbReference type="ChEBI" id="CHEBI:456215"/>
        <dbReference type="EC" id="6.1.1.11"/>
    </reaction>
</comment>
<dbReference type="Pfam" id="PF00587">
    <property type="entry name" value="tRNA-synt_2b"/>
    <property type="match status" value="1"/>
</dbReference>
<evidence type="ECO:0000256" key="19">
    <source>
        <dbReference type="SAM" id="SignalP"/>
    </source>
</evidence>
<keyword evidence="19" id="KW-0732">Signal</keyword>
<evidence type="ECO:0000256" key="14">
    <source>
        <dbReference type="ARBA" id="ARBA00047929"/>
    </source>
</evidence>
<feature type="binding site" evidence="16">
    <location>
        <position position="285"/>
    </location>
    <ligand>
        <name>L-serine</name>
        <dbReference type="ChEBI" id="CHEBI:33384"/>
    </ligand>
</feature>
<keyword evidence="7" id="KW-0547">Nucleotide-binding</keyword>
<dbReference type="Gene3D" id="3.30.930.10">
    <property type="entry name" value="Bira Bifunctional Protein, Domain 2"/>
    <property type="match status" value="1"/>
</dbReference>
<evidence type="ECO:0000256" key="5">
    <source>
        <dbReference type="ARBA" id="ARBA00022490"/>
    </source>
</evidence>
<dbReference type="NCBIfam" id="TIGR00414">
    <property type="entry name" value="serS"/>
    <property type="match status" value="1"/>
</dbReference>
<proteinExistence type="inferred from homology"/>
<evidence type="ECO:0000256" key="1">
    <source>
        <dbReference type="ARBA" id="ARBA00004496"/>
    </source>
</evidence>
<dbReference type="GO" id="GO:0004828">
    <property type="term" value="F:serine-tRNA ligase activity"/>
    <property type="evidence" value="ECO:0007669"/>
    <property type="project" value="UniProtKB-EC"/>
</dbReference>
<dbReference type="PIRSF" id="PIRSF001529">
    <property type="entry name" value="Ser-tRNA-synth_IIa"/>
    <property type="match status" value="1"/>
</dbReference>
<evidence type="ECO:0000256" key="11">
    <source>
        <dbReference type="ARBA" id="ARBA00031113"/>
    </source>
</evidence>
<dbReference type="GO" id="GO:0005524">
    <property type="term" value="F:ATP binding"/>
    <property type="evidence" value="ECO:0007669"/>
    <property type="project" value="UniProtKB-KW"/>
</dbReference>
<keyword evidence="6" id="KW-0436">Ligase</keyword>
<feature type="binding site" evidence="16">
    <location>
        <position position="442"/>
    </location>
    <ligand>
        <name>L-serine</name>
        <dbReference type="ChEBI" id="CHEBI:33384"/>
    </ligand>
</feature>
<evidence type="ECO:0000256" key="4">
    <source>
        <dbReference type="ARBA" id="ARBA00012840"/>
    </source>
</evidence>
<dbReference type="HAMAP" id="MF_00176">
    <property type="entry name" value="Ser_tRNA_synth_type1"/>
    <property type="match status" value="1"/>
</dbReference>
<keyword evidence="5" id="KW-0963">Cytoplasm</keyword>
<feature type="signal peptide" evidence="19">
    <location>
        <begin position="1"/>
        <end position="21"/>
    </location>
</feature>
<sequence>MRPWWASFSMLALLLCRGGVAMRAGVRTVRTRAPFASAALATTPPILDERLIAEQPEMVRHSLRRRQASDEVIAAVERIGELTRERATLVELGNAARAQRKALSPKIGALLKAGDTQAAEELKEDVARASKEAAEADEKMEAVESERDSLFATLPNLLDERTPDGVDEEDNVCVDEWGTDRDLPSGRTWHDEAAAALGGLDMDAAAKLSGSRFAVLRGPIARLERAIANFFLDVHTSEHGYREVNVPFIVGAETLRGTGQLPKFQEDLFKLSEPVNGREAYLIPTAEVPITNLHAGDILEEASLPISYVGYTPCFRAEAGSHGKDTRGLFRQHQFYKVELVKITTPEQSDAEHHALVAHAEECLKRLKLPYRKMMLCGGDIGFSAQLCYDLEVWLPGQGKFREISSCSNCGSFQARRMNLRYRPTAAGTDKKQKPVHCHTINGSGLAVGRTLVAILENYQNEDGSITVPEVLRPYMGGLEVIRAD</sequence>
<dbReference type="CDD" id="cd00770">
    <property type="entry name" value="SerRS_core"/>
    <property type="match status" value="1"/>
</dbReference>
<evidence type="ECO:0000256" key="3">
    <source>
        <dbReference type="ARBA" id="ARBA00010728"/>
    </source>
</evidence>
<dbReference type="GO" id="GO:0006434">
    <property type="term" value="P:seryl-tRNA aminoacylation"/>
    <property type="evidence" value="ECO:0007669"/>
    <property type="project" value="InterPro"/>
</dbReference>
<reference evidence="21" key="1">
    <citation type="submission" date="2021-01" db="EMBL/GenBank/DDBJ databases">
        <authorList>
            <person name="Corre E."/>
            <person name="Pelletier E."/>
            <person name="Niang G."/>
            <person name="Scheremetjew M."/>
            <person name="Finn R."/>
            <person name="Kale V."/>
            <person name="Holt S."/>
            <person name="Cochrane G."/>
            <person name="Meng A."/>
            <person name="Brown T."/>
            <person name="Cohen L."/>
        </authorList>
    </citation>
    <scope>NUCLEOTIDE SEQUENCE</scope>
    <source>
        <strain evidence="21">SPMC142</strain>
    </source>
</reference>
<dbReference type="PRINTS" id="PR00981">
    <property type="entry name" value="TRNASYNTHSER"/>
</dbReference>
<feature type="binding site" evidence="16">
    <location>
        <position position="316"/>
    </location>
    <ligand>
        <name>L-serine</name>
        <dbReference type="ChEBI" id="CHEBI:33384"/>
    </ligand>
</feature>
<gene>
    <name evidence="21" type="ORF">SACU0126_LOCUS21603</name>
</gene>
<dbReference type="GO" id="GO:0005737">
    <property type="term" value="C:cytoplasm"/>
    <property type="evidence" value="ECO:0007669"/>
    <property type="project" value="UniProtKB-SubCell"/>
</dbReference>
<evidence type="ECO:0000256" key="16">
    <source>
        <dbReference type="PIRSR" id="PIRSR001529-1"/>
    </source>
</evidence>
<organism evidence="21">
    <name type="scientific">Strombidinopsis acuminata</name>
    <dbReference type="NCBI Taxonomy" id="141414"/>
    <lineage>
        <taxon>Eukaryota</taxon>
        <taxon>Sar</taxon>
        <taxon>Alveolata</taxon>
        <taxon>Ciliophora</taxon>
        <taxon>Intramacronucleata</taxon>
        <taxon>Spirotrichea</taxon>
        <taxon>Choreotrichia</taxon>
        <taxon>Choreotrichida</taxon>
        <taxon>Strombidinopsidae</taxon>
        <taxon>Strombidinopsis</taxon>
    </lineage>
</organism>